<feature type="domain" description="RRP12 N-terminal HEAT" evidence="4">
    <location>
        <begin position="219"/>
        <end position="332"/>
    </location>
</feature>
<dbReference type="Pfam" id="PF08161">
    <property type="entry name" value="RRP12_HEAT"/>
    <property type="match status" value="1"/>
</dbReference>
<dbReference type="PANTHER" id="PTHR48445">
    <property type="entry name" value="OS02G0782100 PROTEIN"/>
    <property type="match status" value="1"/>
</dbReference>
<dbReference type="EMBL" id="JAKOGI010000113">
    <property type="protein sequence ID" value="KAJ8443710.1"/>
    <property type="molecule type" value="Genomic_DNA"/>
</dbReference>
<evidence type="ECO:0000313" key="6">
    <source>
        <dbReference type="Proteomes" id="UP001153076"/>
    </source>
</evidence>
<evidence type="ECO:0000256" key="1">
    <source>
        <dbReference type="ARBA" id="ARBA00007690"/>
    </source>
</evidence>
<dbReference type="Pfam" id="PF25772">
    <property type="entry name" value="HEAT_RRP12_N"/>
    <property type="match status" value="2"/>
</dbReference>
<feature type="compositionally biased region" description="Basic residues" evidence="2">
    <location>
        <begin position="1315"/>
        <end position="1324"/>
    </location>
</feature>
<reference evidence="5" key="1">
    <citation type="submission" date="2022-04" db="EMBL/GenBank/DDBJ databases">
        <title>Carnegiea gigantea Genome sequencing and assembly v2.</title>
        <authorList>
            <person name="Copetti D."/>
            <person name="Sanderson M.J."/>
            <person name="Burquez A."/>
            <person name="Wojciechowski M.F."/>
        </authorList>
    </citation>
    <scope>NUCLEOTIDE SEQUENCE</scope>
    <source>
        <strain evidence="5">SGP5-SGP5p</strain>
        <tissue evidence="5">Aerial part</tissue>
    </source>
</reference>
<evidence type="ECO:0000259" key="4">
    <source>
        <dbReference type="Pfam" id="PF25772"/>
    </source>
</evidence>
<protein>
    <recommendedName>
        <fullName evidence="7">Ribosomal RNA-processing protein 12-like conserved domain-containing protein</fullName>
    </recommendedName>
</protein>
<dbReference type="PANTHER" id="PTHR48445:SF1">
    <property type="entry name" value="OS02G0782100 PROTEIN"/>
    <property type="match status" value="1"/>
</dbReference>
<feature type="domain" description="RRP12 N-terminal HEAT" evidence="4">
    <location>
        <begin position="15"/>
        <end position="170"/>
    </location>
</feature>
<accession>A0A9Q1KIS9</accession>
<dbReference type="OrthoDB" id="2192888at2759"/>
<evidence type="ECO:0000256" key="2">
    <source>
        <dbReference type="SAM" id="MobiDB-lite"/>
    </source>
</evidence>
<feature type="compositionally biased region" description="Basic and acidic residues" evidence="2">
    <location>
        <begin position="1278"/>
        <end position="1296"/>
    </location>
</feature>
<dbReference type="Gene3D" id="1.25.10.10">
    <property type="entry name" value="Leucine-rich Repeat Variant"/>
    <property type="match status" value="1"/>
</dbReference>
<dbReference type="Proteomes" id="UP001153076">
    <property type="component" value="Unassembled WGS sequence"/>
</dbReference>
<organism evidence="5 6">
    <name type="scientific">Carnegiea gigantea</name>
    <dbReference type="NCBI Taxonomy" id="171969"/>
    <lineage>
        <taxon>Eukaryota</taxon>
        <taxon>Viridiplantae</taxon>
        <taxon>Streptophyta</taxon>
        <taxon>Embryophyta</taxon>
        <taxon>Tracheophyta</taxon>
        <taxon>Spermatophyta</taxon>
        <taxon>Magnoliopsida</taxon>
        <taxon>eudicotyledons</taxon>
        <taxon>Gunneridae</taxon>
        <taxon>Pentapetalae</taxon>
        <taxon>Caryophyllales</taxon>
        <taxon>Cactineae</taxon>
        <taxon>Cactaceae</taxon>
        <taxon>Cactoideae</taxon>
        <taxon>Echinocereeae</taxon>
        <taxon>Carnegiea</taxon>
    </lineage>
</organism>
<feature type="compositionally biased region" description="Low complexity" evidence="2">
    <location>
        <begin position="1208"/>
        <end position="1223"/>
    </location>
</feature>
<evidence type="ECO:0000313" key="5">
    <source>
        <dbReference type="EMBL" id="KAJ8443710.1"/>
    </source>
</evidence>
<dbReference type="InterPro" id="IPR011989">
    <property type="entry name" value="ARM-like"/>
</dbReference>
<dbReference type="InterPro" id="IPR057860">
    <property type="entry name" value="HEAT_RRP12_N"/>
</dbReference>
<keyword evidence="6" id="KW-1185">Reference proteome</keyword>
<feature type="region of interest" description="Disordered" evidence="2">
    <location>
        <begin position="1261"/>
        <end position="1334"/>
    </location>
</feature>
<gene>
    <name evidence="5" type="ORF">Cgig2_029615</name>
</gene>
<name>A0A9Q1KIS9_9CARY</name>
<feature type="domain" description="RRP12 HEAT" evidence="3">
    <location>
        <begin position="400"/>
        <end position="704"/>
    </location>
</feature>
<feature type="region of interest" description="Disordered" evidence="2">
    <location>
        <begin position="1199"/>
        <end position="1233"/>
    </location>
</feature>
<sequence>MAMEMEGLEMHDAGLLNEEDDIGASVLSRFSTSDDEEHRHLCVVVGAMAQELKDQNVSLSPVAYFGATVSALDRLSSDDSAVGALLCFLPFIMPRISPAILRKKRQLLLQLLVRVLKDSRLSSNAKVAGIMSISSLLVIRDTVIGWSDVSEFYGFLLGFITDSDARVTNFCNIYLLCCSFLFHNADFKGILCCLHWKVECWGREDNRYGKITVRWMAVDPVVRRESHQCIRDVLQSFQGSPLTAPASEGLTNIFRRLILLTGESQGAPAEKGAQEILHVLEALKDCLPYISMKYKTTILKFYKTLLGVRKPLVTRRVTDSLNILCLHPTVEVSAEALVDLLGSLAGCVVMEETSADGLTFTARLLEVGMRKVYTLNRQICIDRLPPVLNALQDIFGSGFEEAKFAATEAMKNLIQGCVDDELIKQGVDRITTNSDLNARKSTPSIIGRICATIASLLDNRYRSEWDMAFQVLSVLFDKLGEFSSTLLRGTLVNMANIANESDENFLERKQLQECMGSALQAIGPEVFLSIIPLNLRADNLSEVNDWLFPIFKQYTVGARLRFYVESLLRMVGYLKDKSHKLKVEGRVQSAKIVDSLTYHVWSLLPSFCNYPVDTSESFNLLEKVLCSALSEEPDLHGIICSSLQILIQQNKCIVDGISYDARDKPSVSTGGAIAYYTHEVASANLKVLKSSARNFLSVLSKVFLKSSNDPGGSLQVSFHVDFRPLQWTPQERKKPKGNEQIWKNHSAAPGKVSGDKTAGGSLTVGNRASRRSPQKPHPSNNTEEKRRSEEKGGSQPMKNHRSPVSRGDGGSRRPEVQRTPGSPPMTSIIAGFSCSYSSILKFGIFFGLSQMTIGEFASIAEGDVVLRFFKSTMQKLLKVTQDAGGAENFRNSMQIDGSTSDNSLSRARAQLFDLAVSLLPGLGFEEVDLLFVALVPALRDMDGLVQKKAYKVLSVILKDEAEQRKGEIITSFLTEIVLALKEANKKTRNRAYDILVQIGHAFGDEEGGGKKENLLQFFNMVAGGLAGETPHMISAAVKGLARLAYEFSDLISSAYNILPSTFLLLRRKNREIIKANLGLLKVLVAKSPADSLQNYLSVMVEGLLNWQDETKNHFKAKVKHLLEMLIKKCGLDAVKAVIPGEHMKLLANIRKIKERRERKLAANSETRSYRSKATTCRHSEWGHTKIFSDFDEETSDGDYMDAETATGRRSMLSSKLKSRASSIRSKKTRSAKTLSEDLLHQLEDEPLDLLDQRKTRLALRPGGKRKLDSDDEPEFDEEGRLIIHEGGKPKKDKSSNDESDEEDKTEAGSYVCRNQSKKAQKRRKTSDSGWAYTGSEYTSKKARGDVKKKGKLEPYAYWPLDRKLLSRRPEHKAAARRGMASIAKLAKNLEGRSVASALSLRKSKKEQKMKICFKGNLVLYCETIDLWARWVHSHYLKEKKGRIMSLSMISVGTGDEFVIWSKDFEDVTKNRDKVFV</sequence>
<dbReference type="InterPro" id="IPR016024">
    <property type="entry name" value="ARM-type_fold"/>
</dbReference>
<dbReference type="InterPro" id="IPR012978">
    <property type="entry name" value="HEAT_RRP12"/>
</dbReference>
<dbReference type="SUPFAM" id="SSF48371">
    <property type="entry name" value="ARM repeat"/>
    <property type="match status" value="1"/>
</dbReference>
<feature type="region of interest" description="Disordered" evidence="2">
    <location>
        <begin position="727"/>
        <end position="824"/>
    </location>
</feature>
<proteinExistence type="inferred from homology"/>
<feature type="compositionally biased region" description="Basic and acidic residues" evidence="2">
    <location>
        <begin position="782"/>
        <end position="792"/>
    </location>
</feature>
<evidence type="ECO:0008006" key="7">
    <source>
        <dbReference type="Google" id="ProtNLM"/>
    </source>
</evidence>
<comment type="caution">
    <text evidence="5">The sequence shown here is derived from an EMBL/GenBank/DDBJ whole genome shotgun (WGS) entry which is preliminary data.</text>
</comment>
<comment type="similarity">
    <text evidence="1">Belongs to the RRP12 family.</text>
</comment>
<evidence type="ECO:0000259" key="3">
    <source>
        <dbReference type="Pfam" id="PF08161"/>
    </source>
</evidence>